<protein>
    <recommendedName>
        <fullName evidence="13">Transcription factor CSA</fullName>
    </recommendedName>
</protein>
<evidence type="ECO:0000256" key="8">
    <source>
        <dbReference type="SAM" id="SignalP"/>
    </source>
</evidence>
<keyword evidence="2" id="KW-0677">Repeat</keyword>
<feature type="non-terminal residue" evidence="11">
    <location>
        <position position="1"/>
    </location>
</feature>
<comment type="subcellular location">
    <subcellularLocation>
        <location evidence="1">Nucleus</location>
    </subcellularLocation>
</comment>
<feature type="compositionally biased region" description="Polar residues" evidence="7">
    <location>
        <begin position="397"/>
        <end position="408"/>
    </location>
</feature>
<feature type="compositionally biased region" description="Acidic residues" evidence="7">
    <location>
        <begin position="147"/>
        <end position="165"/>
    </location>
</feature>
<feature type="compositionally biased region" description="Basic and acidic residues" evidence="7">
    <location>
        <begin position="442"/>
        <end position="452"/>
    </location>
</feature>
<evidence type="ECO:0008006" key="13">
    <source>
        <dbReference type="Google" id="ProtNLM"/>
    </source>
</evidence>
<evidence type="ECO:0000256" key="2">
    <source>
        <dbReference type="ARBA" id="ARBA00022737"/>
    </source>
</evidence>
<keyword evidence="4" id="KW-0238">DNA-binding</keyword>
<dbReference type="GO" id="GO:0000981">
    <property type="term" value="F:DNA-binding transcription factor activity, RNA polymerase II-specific"/>
    <property type="evidence" value="ECO:0007669"/>
    <property type="project" value="TreeGrafter"/>
</dbReference>
<dbReference type="CDD" id="cd00167">
    <property type="entry name" value="SANT"/>
    <property type="match status" value="2"/>
</dbReference>
<keyword evidence="5" id="KW-0804">Transcription</keyword>
<dbReference type="InterPro" id="IPR001005">
    <property type="entry name" value="SANT/Myb"/>
</dbReference>
<dbReference type="Pfam" id="PF13921">
    <property type="entry name" value="Myb_DNA-bind_6"/>
    <property type="match status" value="1"/>
</dbReference>
<name>A0AAV0HIR8_9ROSI</name>
<comment type="caution">
    <text evidence="11">The sequence shown here is derived from an EMBL/GenBank/DDBJ whole genome shotgun (WGS) entry which is preliminary data.</text>
</comment>
<feature type="region of interest" description="Disordered" evidence="7">
    <location>
        <begin position="285"/>
        <end position="375"/>
    </location>
</feature>
<dbReference type="PANTHER" id="PTHR45614:SF259">
    <property type="entry name" value="MYB DOMAIN PROTEIN 89-RELATED"/>
    <property type="match status" value="1"/>
</dbReference>
<dbReference type="SMART" id="SM00717">
    <property type="entry name" value="SANT"/>
    <property type="match status" value="2"/>
</dbReference>
<dbReference type="PROSITE" id="PS51294">
    <property type="entry name" value="HTH_MYB"/>
    <property type="match status" value="2"/>
</dbReference>
<dbReference type="EMBL" id="CAMGYJ010000002">
    <property type="protein sequence ID" value="CAI0385082.1"/>
    <property type="molecule type" value="Genomic_DNA"/>
</dbReference>
<keyword evidence="3" id="KW-0805">Transcription regulation</keyword>
<dbReference type="PANTHER" id="PTHR45614">
    <property type="entry name" value="MYB PROTEIN-RELATED"/>
    <property type="match status" value="1"/>
</dbReference>
<dbReference type="InterPro" id="IPR009057">
    <property type="entry name" value="Homeodomain-like_sf"/>
</dbReference>
<feature type="region of interest" description="Disordered" evidence="7">
    <location>
        <begin position="145"/>
        <end position="181"/>
    </location>
</feature>
<feature type="compositionally biased region" description="Polar residues" evidence="7">
    <location>
        <begin position="351"/>
        <end position="361"/>
    </location>
</feature>
<accession>A0AAV0HIR8</accession>
<evidence type="ECO:0000259" key="9">
    <source>
        <dbReference type="PROSITE" id="PS50090"/>
    </source>
</evidence>
<evidence type="ECO:0000256" key="4">
    <source>
        <dbReference type="ARBA" id="ARBA00023125"/>
    </source>
</evidence>
<dbReference type="Proteomes" id="UP001154282">
    <property type="component" value="Unassembled WGS sequence"/>
</dbReference>
<evidence type="ECO:0000256" key="3">
    <source>
        <dbReference type="ARBA" id="ARBA00023015"/>
    </source>
</evidence>
<feature type="chain" id="PRO_5043392883" description="Transcription factor CSA" evidence="8">
    <location>
        <begin position="22"/>
        <end position="475"/>
    </location>
</feature>
<dbReference type="AlphaFoldDB" id="A0AAV0HIR8"/>
<feature type="domain" description="HTH myb-type" evidence="10">
    <location>
        <begin position="232"/>
        <end position="286"/>
    </location>
</feature>
<dbReference type="GO" id="GO:0005634">
    <property type="term" value="C:nucleus"/>
    <property type="evidence" value="ECO:0007669"/>
    <property type="project" value="UniProtKB-SubCell"/>
</dbReference>
<feature type="signal peptide" evidence="8">
    <location>
        <begin position="1"/>
        <end position="21"/>
    </location>
</feature>
<dbReference type="SUPFAM" id="SSF46689">
    <property type="entry name" value="Homeodomain-like"/>
    <property type="match status" value="1"/>
</dbReference>
<evidence type="ECO:0000313" key="12">
    <source>
        <dbReference type="Proteomes" id="UP001154282"/>
    </source>
</evidence>
<feature type="region of interest" description="Disordered" evidence="7">
    <location>
        <begin position="394"/>
        <end position="456"/>
    </location>
</feature>
<organism evidence="11 12">
    <name type="scientific">Linum tenue</name>
    <dbReference type="NCBI Taxonomy" id="586396"/>
    <lineage>
        <taxon>Eukaryota</taxon>
        <taxon>Viridiplantae</taxon>
        <taxon>Streptophyta</taxon>
        <taxon>Embryophyta</taxon>
        <taxon>Tracheophyta</taxon>
        <taxon>Spermatophyta</taxon>
        <taxon>Magnoliopsida</taxon>
        <taxon>eudicotyledons</taxon>
        <taxon>Gunneridae</taxon>
        <taxon>Pentapetalae</taxon>
        <taxon>rosids</taxon>
        <taxon>fabids</taxon>
        <taxon>Malpighiales</taxon>
        <taxon>Linaceae</taxon>
        <taxon>Linum</taxon>
    </lineage>
</organism>
<dbReference type="Gene3D" id="1.10.10.60">
    <property type="entry name" value="Homeodomain-like"/>
    <property type="match status" value="2"/>
</dbReference>
<dbReference type="InterPro" id="IPR017930">
    <property type="entry name" value="Myb_dom"/>
</dbReference>
<evidence type="ECO:0000256" key="1">
    <source>
        <dbReference type="ARBA" id="ARBA00004123"/>
    </source>
</evidence>
<feature type="compositionally biased region" description="Low complexity" evidence="7">
    <location>
        <begin position="338"/>
        <end position="350"/>
    </location>
</feature>
<keyword evidence="12" id="KW-1185">Reference proteome</keyword>
<dbReference type="GO" id="GO:0000978">
    <property type="term" value="F:RNA polymerase II cis-regulatory region sequence-specific DNA binding"/>
    <property type="evidence" value="ECO:0007669"/>
    <property type="project" value="TreeGrafter"/>
</dbReference>
<keyword evidence="8" id="KW-0732">Signal</keyword>
<dbReference type="FunFam" id="1.10.10.60:FF:000060">
    <property type="entry name" value="MYB transcription factor"/>
    <property type="match status" value="1"/>
</dbReference>
<gene>
    <name evidence="11" type="ORF">LITE_LOCUS4648</name>
</gene>
<evidence type="ECO:0000259" key="10">
    <source>
        <dbReference type="PROSITE" id="PS51294"/>
    </source>
</evidence>
<sequence length="475" mass="52524">PPPHFPLYLPLESSLLPLSLAFFHFQISSFPSPCKCYPVASKFRSFLLCFAIPIYPSSLSKFSFGDLGTGKMSPQQQQLPRNIQTIAGFRVFHHKGANFPPLSSPSPVPQLSLPRAEMVVQIPTEGSSALVMGQNKRPFWSLSLDLNENDEEEGGEGEGEEEEAGEAEHYSVPGRNGSRKKLCARGHWRPAEDSKLKELVSQYGPQNWNLIAEHLQGRSGKSCRLRWFNQLDPRINRRAFSEEEEDRLLAAHRVYGNKWAMIARLFPGRTDNAVKNHWHVIMARRQREQSNVYRRRKPVSPPPPSSSVSPVSSPASQSHQLPIPNKRFTTVHQNGSESTTTSGDRSTCTTDLSLTPSSNKRATPHLPFSRFSPPAKQQMDAVVGAEKEVIIMKRSGDSNTHSCYSNGSNHDKESGSGVNQSGGGSDHSESSGSVGTVGGKSFRREKIIRTSDGDNGNEEIMTFHFIDFLGVGATN</sequence>
<reference evidence="11" key="1">
    <citation type="submission" date="2022-08" db="EMBL/GenBank/DDBJ databases">
        <authorList>
            <person name="Gutierrez-Valencia J."/>
        </authorList>
    </citation>
    <scope>NUCLEOTIDE SEQUENCE</scope>
</reference>
<feature type="domain" description="Myb-like" evidence="9">
    <location>
        <begin position="232"/>
        <end position="282"/>
    </location>
</feature>
<dbReference type="FunFam" id="1.10.10.60:FF:000356">
    <property type="entry name" value="MYB transcription factor"/>
    <property type="match status" value="1"/>
</dbReference>
<feature type="domain" description="Myb-like" evidence="9">
    <location>
        <begin position="185"/>
        <end position="231"/>
    </location>
</feature>
<proteinExistence type="predicted"/>
<evidence type="ECO:0000256" key="5">
    <source>
        <dbReference type="ARBA" id="ARBA00023163"/>
    </source>
</evidence>
<evidence type="ECO:0000313" key="11">
    <source>
        <dbReference type="EMBL" id="CAI0385082.1"/>
    </source>
</evidence>
<keyword evidence="6" id="KW-0539">Nucleus</keyword>
<feature type="domain" description="HTH myb-type" evidence="10">
    <location>
        <begin position="180"/>
        <end position="231"/>
    </location>
</feature>
<evidence type="ECO:0000256" key="7">
    <source>
        <dbReference type="SAM" id="MobiDB-lite"/>
    </source>
</evidence>
<feature type="compositionally biased region" description="Polar residues" evidence="7">
    <location>
        <begin position="327"/>
        <end position="337"/>
    </location>
</feature>
<evidence type="ECO:0000256" key="6">
    <source>
        <dbReference type="ARBA" id="ARBA00023242"/>
    </source>
</evidence>
<dbReference type="PROSITE" id="PS50090">
    <property type="entry name" value="MYB_LIKE"/>
    <property type="match status" value="2"/>
</dbReference>
<dbReference type="InterPro" id="IPR050560">
    <property type="entry name" value="MYB_TF"/>
</dbReference>